<dbReference type="PROSITE" id="PS00447">
    <property type="entry name" value="DNA_POLYMERASE_A"/>
    <property type="match status" value="1"/>
</dbReference>
<dbReference type="GO" id="GO:0003887">
    <property type="term" value="F:DNA-directed DNA polymerase activity"/>
    <property type="evidence" value="ECO:0007669"/>
    <property type="project" value="UniProtKB-KW"/>
</dbReference>
<feature type="compositionally biased region" description="Polar residues" evidence="11">
    <location>
        <begin position="383"/>
        <end position="402"/>
    </location>
</feature>
<dbReference type="InterPro" id="IPR019760">
    <property type="entry name" value="DNA-dir_DNA_pol_A_CS"/>
</dbReference>
<dbReference type="Gene3D" id="3.30.420.10">
    <property type="entry name" value="Ribonuclease H-like superfamily/Ribonuclease H"/>
    <property type="match status" value="1"/>
</dbReference>
<dbReference type="InterPro" id="IPR001098">
    <property type="entry name" value="DNA-dir_DNA_pol_A_palm_dom"/>
</dbReference>
<keyword evidence="9" id="KW-0238">DNA-binding</keyword>
<evidence type="ECO:0000256" key="7">
    <source>
        <dbReference type="ARBA" id="ARBA00022932"/>
    </source>
</evidence>
<evidence type="ECO:0000256" key="2">
    <source>
        <dbReference type="ARBA" id="ARBA00012417"/>
    </source>
</evidence>
<proteinExistence type="inferred from homology"/>
<dbReference type="GO" id="GO:0008408">
    <property type="term" value="F:3'-5' exonuclease activity"/>
    <property type="evidence" value="ECO:0007669"/>
    <property type="project" value="InterPro"/>
</dbReference>
<evidence type="ECO:0000256" key="11">
    <source>
        <dbReference type="SAM" id="MobiDB-lite"/>
    </source>
</evidence>
<evidence type="ECO:0000256" key="1">
    <source>
        <dbReference type="ARBA" id="ARBA00007705"/>
    </source>
</evidence>
<name>F1D0Q9_9CAUD</name>
<dbReference type="SMART" id="SM00482">
    <property type="entry name" value="POLAc"/>
    <property type="match status" value="1"/>
</dbReference>
<dbReference type="GO" id="GO:0006261">
    <property type="term" value="P:DNA-templated DNA replication"/>
    <property type="evidence" value="ECO:0007669"/>
    <property type="project" value="InterPro"/>
</dbReference>
<feature type="region of interest" description="Disordered" evidence="11">
    <location>
        <begin position="383"/>
        <end position="409"/>
    </location>
</feature>
<keyword evidence="8" id="KW-1194">Viral DNA replication</keyword>
<protein>
    <recommendedName>
        <fullName evidence="3">DNA polymerase</fullName>
        <ecNumber evidence="2">2.7.7.7</ecNumber>
    </recommendedName>
</protein>
<evidence type="ECO:0000256" key="6">
    <source>
        <dbReference type="ARBA" id="ARBA00022705"/>
    </source>
</evidence>
<evidence type="ECO:0000256" key="9">
    <source>
        <dbReference type="ARBA" id="ARBA00023125"/>
    </source>
</evidence>
<keyword evidence="7" id="KW-0239">DNA-directed DNA polymerase</keyword>
<dbReference type="PANTHER" id="PTHR10133">
    <property type="entry name" value="DNA POLYMERASE I"/>
    <property type="match status" value="1"/>
</dbReference>
<dbReference type="SUPFAM" id="SSF53098">
    <property type="entry name" value="Ribonuclease H-like"/>
    <property type="match status" value="1"/>
</dbReference>
<dbReference type="EC" id="2.7.7.7" evidence="2"/>
<dbReference type="Gene3D" id="1.10.150.20">
    <property type="entry name" value="5' to 3' exonuclease, C-terminal subdomain"/>
    <property type="match status" value="1"/>
</dbReference>
<dbReference type="GO" id="GO:0039693">
    <property type="term" value="P:viral DNA genome replication"/>
    <property type="evidence" value="ECO:0007669"/>
    <property type="project" value="UniProtKB-KW"/>
</dbReference>
<reference evidence="13 14" key="1">
    <citation type="journal article" date="2011" name="MBio">
        <title>Evidence of a dominant lineage of Vibrio cholerae-specific lytic bacteriophages shed by cholera patients over a 10-year period in Dhaka, Bangladesh.</title>
        <authorList>
            <person name="Seed K.D."/>
            <person name="Bodi K.L."/>
            <person name="Kropinski A.M."/>
            <person name="Ackermann H.W."/>
            <person name="Calderwood S.B."/>
            <person name="Qadri F."/>
            <person name="Camilli A."/>
        </authorList>
    </citation>
    <scope>NUCLEOTIDE SEQUENCE [LARGE SCALE GENOMIC DNA]</scope>
</reference>
<dbReference type="InterPro" id="IPR043502">
    <property type="entry name" value="DNA/RNA_pol_sf"/>
</dbReference>
<dbReference type="InterPro" id="IPR012337">
    <property type="entry name" value="RNaseH-like_sf"/>
</dbReference>
<dbReference type="Pfam" id="PF00476">
    <property type="entry name" value="DNA_pol_A"/>
    <property type="match status" value="1"/>
</dbReference>
<keyword evidence="5" id="KW-0548">Nucleotidyltransferase</keyword>
<dbReference type="PRINTS" id="PR00868">
    <property type="entry name" value="DNAPOLI"/>
</dbReference>
<dbReference type="PANTHER" id="PTHR10133:SF27">
    <property type="entry name" value="DNA POLYMERASE NU"/>
    <property type="match status" value="1"/>
</dbReference>
<dbReference type="InterPro" id="IPR002298">
    <property type="entry name" value="DNA_polymerase_A"/>
</dbReference>
<evidence type="ECO:0000256" key="4">
    <source>
        <dbReference type="ARBA" id="ARBA00022679"/>
    </source>
</evidence>
<dbReference type="Pfam" id="PF01612">
    <property type="entry name" value="DNA_pol_A_exo1"/>
    <property type="match status" value="1"/>
</dbReference>
<feature type="domain" description="DNA-directed DNA polymerase family A palm" evidence="12">
    <location>
        <begin position="418"/>
        <end position="660"/>
    </location>
</feature>
<keyword evidence="6" id="KW-0235">DNA replication</keyword>
<evidence type="ECO:0000256" key="8">
    <source>
        <dbReference type="ARBA" id="ARBA00023109"/>
    </source>
</evidence>
<comment type="catalytic activity">
    <reaction evidence="10">
        <text>DNA(n) + a 2'-deoxyribonucleoside 5'-triphosphate = DNA(n+1) + diphosphate</text>
        <dbReference type="Rhea" id="RHEA:22508"/>
        <dbReference type="Rhea" id="RHEA-COMP:17339"/>
        <dbReference type="Rhea" id="RHEA-COMP:17340"/>
        <dbReference type="ChEBI" id="CHEBI:33019"/>
        <dbReference type="ChEBI" id="CHEBI:61560"/>
        <dbReference type="ChEBI" id="CHEBI:173112"/>
        <dbReference type="EC" id="2.7.7.7"/>
    </reaction>
</comment>
<evidence type="ECO:0000256" key="10">
    <source>
        <dbReference type="ARBA" id="ARBA00049244"/>
    </source>
</evidence>
<evidence type="ECO:0000313" key="14">
    <source>
        <dbReference type="Proteomes" id="UP000007500"/>
    </source>
</evidence>
<dbReference type="GO" id="GO:0006302">
    <property type="term" value="P:double-strand break repair"/>
    <property type="evidence" value="ECO:0007669"/>
    <property type="project" value="TreeGrafter"/>
</dbReference>
<dbReference type="InterPro" id="IPR036397">
    <property type="entry name" value="RNaseH_sf"/>
</dbReference>
<evidence type="ECO:0000259" key="12">
    <source>
        <dbReference type="SMART" id="SM00482"/>
    </source>
</evidence>
<evidence type="ECO:0000313" key="13">
    <source>
        <dbReference type="EMBL" id="ADX87732.1"/>
    </source>
</evidence>
<accession>F1D0Q9</accession>
<keyword evidence="4" id="KW-0808">Transferase</keyword>
<dbReference type="Gene3D" id="3.30.70.370">
    <property type="match status" value="1"/>
</dbReference>
<dbReference type="EMBL" id="HQ641345">
    <property type="protein sequence ID" value="ADX87732.1"/>
    <property type="molecule type" value="Genomic_DNA"/>
</dbReference>
<dbReference type="InterPro" id="IPR002562">
    <property type="entry name" value="3'-5'_exonuclease_dom"/>
</dbReference>
<sequence length="710" mass="80137">MWLDHFDDPTEVFATALSFDCETTIRNHDIGKLQASPFHPANKMVCFGCKTLDAEPVVLRPEHADFPTIIRENGVLLLVGQNIKFDLLWMMRTYPDFRDMLPNLCIWDTQLAEYLLTGQDHKMASLNELAMKYGGTLKDDRIAEFWKAGVDTSDIPFPMLEEYQKYDVINTEIVFLEQVDQIIKEGLLNLTMTQMDALMATTEMEWHGMKFDKDLALELAKPLQAEIEDIKGAVSSVMEAVGFPKDSINVGSNSQISALIFGGEVKYKEKDYIYNDDGTIATFKGGARAGQPKTKIFERSKRIEGLCKPISPKGKNGSYPVGDDSLSKVKAKYKGDAVVEQLVGDILKFRQLEKDVNTYYIGYASQVFPDGCLHGNYNHTKTGTGRLSSSSPNLQNISNSGKDLQRKNNKTTQRFHMSDIKRCIISRFPNGKIMECDFSQLEVVGGAVLTGDPMMKKDIIEGVDTHCMSASWANPKYSYEEILAGYKAEDPFFTKLRKNAKPVNFALQYGAGAETAAENAGIEVEQAQAIIDNYYKRYCVLKQFQDDVIEQVNKSRQPSSRRTEMGMPAGRGEYRNPTGRIFTFYEYDAPEFLRRRGQMTSFSPTQCKNYPTQSFATGDIVPMMLGHIYKLLMTDKTLRDKCLLIGTVHDSVVFDVHPDILDYAAKAVRGLMLRTPEYVERYLKVPFDMPLACDVDIGEGAWFNMHGYKC</sequence>
<dbReference type="Proteomes" id="UP000007500">
    <property type="component" value="Segment"/>
</dbReference>
<feature type="region of interest" description="Disordered" evidence="11">
    <location>
        <begin position="553"/>
        <end position="572"/>
    </location>
</feature>
<keyword evidence="14" id="KW-1185">Reference proteome</keyword>
<comment type="similarity">
    <text evidence="1">Belongs to the DNA polymerase type-A family.</text>
</comment>
<dbReference type="GeneID" id="10270959"/>
<dbReference type="KEGG" id="vg:10270959"/>
<evidence type="ECO:0000256" key="3">
    <source>
        <dbReference type="ARBA" id="ARBA00015749"/>
    </source>
</evidence>
<dbReference type="GO" id="GO:0003677">
    <property type="term" value="F:DNA binding"/>
    <property type="evidence" value="ECO:0007669"/>
    <property type="project" value="UniProtKB-KW"/>
</dbReference>
<evidence type="ECO:0000256" key="5">
    <source>
        <dbReference type="ARBA" id="ARBA00022695"/>
    </source>
</evidence>
<dbReference type="SUPFAM" id="SSF56672">
    <property type="entry name" value="DNA/RNA polymerases"/>
    <property type="match status" value="1"/>
</dbReference>
<dbReference type="Gene3D" id="1.20.1060.10">
    <property type="entry name" value="Taq DNA Polymerase, Chain T, domain 4"/>
    <property type="match status" value="1"/>
</dbReference>
<dbReference type="OrthoDB" id="308at10239"/>
<organism evidence="13 14">
    <name type="scientific">Vibrio phage ICP2</name>
    <dbReference type="NCBI Taxonomy" id="979533"/>
    <lineage>
        <taxon>Viruses</taxon>
        <taxon>Duplodnaviria</taxon>
        <taxon>Heunggongvirae</taxon>
        <taxon>Uroviricota</taxon>
        <taxon>Caudoviricetes</taxon>
        <taxon>Zobellviridae</taxon>
        <taxon>Icepovirus</taxon>
        <taxon>Icepovirus bengalense</taxon>
    </lineage>
</organism>
<dbReference type="RefSeq" id="YP_004251221.1">
    <property type="nucleotide sequence ID" value="NC_015158.1"/>
</dbReference>